<dbReference type="SUPFAM" id="SSF49599">
    <property type="entry name" value="TRAF domain-like"/>
    <property type="match status" value="1"/>
</dbReference>
<evidence type="ECO:0000256" key="2">
    <source>
        <dbReference type="ARBA" id="ARBA00022771"/>
    </source>
</evidence>
<evidence type="ECO:0000313" key="7">
    <source>
        <dbReference type="EMBL" id="WVZ71980.1"/>
    </source>
</evidence>
<sequence>MNRKCYSCSEAIGDVRCRPAENMLAEMYTSCRFKAYGCREDIKFLEKRAHEESCPRAPYGCPVADCGFRGMMLFGHVMEDHRDEAASVAYLQSTTVALRKAAPFHVLVQEDMRKVFLLLNGGGVLGGRALSLVCLGPRLEDNKEINYKTEVRGAEPGSLSMVGRAACIRELQGFEPNKFLFVPDADWGPSGSVSVSVRMT</sequence>
<accession>A0AAQ3WSB1</accession>
<comment type="function">
    <text evidence="4">E3 ubiquitin-protein ligase that mediates ubiquitination and subsequent proteasomal degradation of target proteins. E3 ubiquitin ligases accept ubiquitin from an E2 ubiquitin-conjugating enzyme in the form of a thioester and then directly transfers the ubiquitin to targeted substrates. It probably triggers the ubiquitin-mediated degradation of different substrates.</text>
</comment>
<dbReference type="Gene3D" id="3.30.40.10">
    <property type="entry name" value="Zinc/RING finger domain, C3HC4 (zinc finger)"/>
    <property type="match status" value="1"/>
</dbReference>
<evidence type="ECO:0000256" key="4">
    <source>
        <dbReference type="ARBA" id="ARBA00024004"/>
    </source>
</evidence>
<evidence type="ECO:0000313" key="8">
    <source>
        <dbReference type="Proteomes" id="UP001341281"/>
    </source>
</evidence>
<feature type="domain" description="SIAH-type" evidence="6">
    <location>
        <begin position="26"/>
        <end position="82"/>
    </location>
</feature>
<organism evidence="7 8">
    <name type="scientific">Paspalum notatum var. saurae</name>
    <dbReference type="NCBI Taxonomy" id="547442"/>
    <lineage>
        <taxon>Eukaryota</taxon>
        <taxon>Viridiplantae</taxon>
        <taxon>Streptophyta</taxon>
        <taxon>Embryophyta</taxon>
        <taxon>Tracheophyta</taxon>
        <taxon>Spermatophyta</taxon>
        <taxon>Magnoliopsida</taxon>
        <taxon>Liliopsida</taxon>
        <taxon>Poales</taxon>
        <taxon>Poaceae</taxon>
        <taxon>PACMAD clade</taxon>
        <taxon>Panicoideae</taxon>
        <taxon>Andropogonodae</taxon>
        <taxon>Paspaleae</taxon>
        <taxon>Paspalinae</taxon>
        <taxon>Paspalum</taxon>
    </lineage>
</organism>
<dbReference type="InterPro" id="IPR044286">
    <property type="entry name" value="SINL_plant"/>
</dbReference>
<proteinExistence type="predicted"/>
<gene>
    <name evidence="7" type="ORF">U9M48_020507</name>
</gene>
<dbReference type="Proteomes" id="UP001341281">
    <property type="component" value="Chromosome 04"/>
</dbReference>
<dbReference type="InterPro" id="IPR013083">
    <property type="entry name" value="Znf_RING/FYVE/PHD"/>
</dbReference>
<keyword evidence="2 5" id="KW-0863">Zinc-finger</keyword>
<keyword evidence="3" id="KW-0862">Zinc</keyword>
<evidence type="ECO:0000259" key="6">
    <source>
        <dbReference type="PROSITE" id="PS51081"/>
    </source>
</evidence>
<dbReference type="PANTHER" id="PTHR46632:SF16">
    <property type="entry name" value="E3 UBIQUITIN-PROTEIN LIGASE SINA-LIKE 10"/>
    <property type="match status" value="1"/>
</dbReference>
<dbReference type="EMBL" id="CP144748">
    <property type="protein sequence ID" value="WVZ71980.1"/>
    <property type="molecule type" value="Genomic_DNA"/>
</dbReference>
<evidence type="ECO:0000256" key="1">
    <source>
        <dbReference type="ARBA" id="ARBA00022723"/>
    </source>
</evidence>
<evidence type="ECO:0000256" key="3">
    <source>
        <dbReference type="ARBA" id="ARBA00022833"/>
    </source>
</evidence>
<dbReference type="Pfam" id="PF21361">
    <property type="entry name" value="Sina_ZnF"/>
    <property type="match status" value="1"/>
</dbReference>
<keyword evidence="8" id="KW-1185">Reference proteome</keyword>
<dbReference type="PROSITE" id="PS51081">
    <property type="entry name" value="ZF_SIAH"/>
    <property type="match status" value="1"/>
</dbReference>
<dbReference type="PANTHER" id="PTHR46632">
    <property type="entry name" value="E3 UBIQUITIN-PROTEIN LIGASE SINA-LIKE 4"/>
    <property type="match status" value="1"/>
</dbReference>
<reference evidence="7 8" key="1">
    <citation type="submission" date="2024-02" db="EMBL/GenBank/DDBJ databases">
        <title>High-quality chromosome-scale genome assembly of Pensacola bahiagrass (Paspalum notatum Flugge var. saurae).</title>
        <authorList>
            <person name="Vega J.M."/>
            <person name="Podio M."/>
            <person name="Orjuela J."/>
            <person name="Siena L.A."/>
            <person name="Pessino S.C."/>
            <person name="Combes M.C."/>
            <person name="Mariac C."/>
            <person name="Albertini E."/>
            <person name="Pupilli F."/>
            <person name="Ortiz J.P.A."/>
            <person name="Leblanc O."/>
        </authorList>
    </citation>
    <scope>NUCLEOTIDE SEQUENCE [LARGE SCALE GENOMIC DNA]</scope>
    <source>
        <strain evidence="7">R1</strain>
        <tissue evidence="7">Leaf</tissue>
    </source>
</reference>
<protein>
    <recommendedName>
        <fullName evidence="6">SIAH-type domain-containing protein</fullName>
    </recommendedName>
</protein>
<name>A0AAQ3WSB1_PASNO</name>
<dbReference type="AlphaFoldDB" id="A0AAQ3WSB1"/>
<dbReference type="GO" id="GO:0008270">
    <property type="term" value="F:zinc ion binding"/>
    <property type="evidence" value="ECO:0007669"/>
    <property type="project" value="UniProtKB-KW"/>
</dbReference>
<dbReference type="InterPro" id="IPR013010">
    <property type="entry name" value="Znf_SIAH"/>
</dbReference>
<keyword evidence="1" id="KW-0479">Metal-binding</keyword>
<evidence type="ECO:0000256" key="5">
    <source>
        <dbReference type="PROSITE-ProRule" id="PRU00455"/>
    </source>
</evidence>